<dbReference type="CDD" id="cd05245">
    <property type="entry name" value="SDR_a2"/>
    <property type="match status" value="1"/>
</dbReference>
<dbReference type="Gene3D" id="3.40.50.720">
    <property type="entry name" value="NAD(P)-binding Rossmann-like Domain"/>
    <property type="match status" value="1"/>
</dbReference>
<organism evidence="2">
    <name type="scientific">freshwater metagenome</name>
    <dbReference type="NCBI Taxonomy" id="449393"/>
    <lineage>
        <taxon>unclassified sequences</taxon>
        <taxon>metagenomes</taxon>
        <taxon>ecological metagenomes</taxon>
    </lineage>
</organism>
<feature type="domain" description="NAD(P)-binding" evidence="1">
    <location>
        <begin position="7"/>
        <end position="114"/>
    </location>
</feature>
<reference evidence="2" key="1">
    <citation type="submission" date="2020-05" db="EMBL/GenBank/DDBJ databases">
        <authorList>
            <person name="Chiriac C."/>
            <person name="Salcher M."/>
            <person name="Ghai R."/>
            <person name="Kavagutti S V."/>
        </authorList>
    </citation>
    <scope>NUCLEOTIDE SEQUENCE</scope>
</reference>
<name>A0A6J7BY95_9ZZZZ</name>
<dbReference type="EMBL" id="CAFBIZ010000122">
    <property type="protein sequence ID" value="CAB4850400.1"/>
    <property type="molecule type" value="Genomic_DNA"/>
</dbReference>
<dbReference type="InterPro" id="IPR051207">
    <property type="entry name" value="ComplexI_NDUFA9_subunit"/>
</dbReference>
<dbReference type="GO" id="GO:0044877">
    <property type="term" value="F:protein-containing complex binding"/>
    <property type="evidence" value="ECO:0007669"/>
    <property type="project" value="TreeGrafter"/>
</dbReference>
<dbReference type="InterPro" id="IPR036291">
    <property type="entry name" value="NAD(P)-bd_dom_sf"/>
</dbReference>
<evidence type="ECO:0000259" key="1">
    <source>
        <dbReference type="Pfam" id="PF13460"/>
    </source>
</evidence>
<gene>
    <name evidence="2" type="ORF">UFOPK3268_01001</name>
</gene>
<dbReference type="SUPFAM" id="SSF51735">
    <property type="entry name" value="NAD(P)-binding Rossmann-fold domains"/>
    <property type="match status" value="1"/>
</dbReference>
<dbReference type="AlphaFoldDB" id="A0A6J7BY95"/>
<accession>A0A6J7BY95</accession>
<dbReference type="PANTHER" id="PTHR12126">
    <property type="entry name" value="NADH-UBIQUINONE OXIDOREDUCTASE 39 KDA SUBUNIT-RELATED"/>
    <property type="match status" value="1"/>
</dbReference>
<dbReference type="Pfam" id="PF13460">
    <property type="entry name" value="NAD_binding_10"/>
    <property type="match status" value="1"/>
</dbReference>
<evidence type="ECO:0000313" key="2">
    <source>
        <dbReference type="EMBL" id="CAB4850400.1"/>
    </source>
</evidence>
<dbReference type="PANTHER" id="PTHR12126:SF11">
    <property type="entry name" value="NADH DEHYDROGENASE [UBIQUINONE] 1 ALPHA SUBCOMPLEX SUBUNIT 9, MITOCHONDRIAL"/>
    <property type="match status" value="1"/>
</dbReference>
<sequence length="501" mass="55357">MRCLVTGATGYIGGRLVPELLAAGHEVRVLARHPERLADRTWVGDVEVVAGDAGNPDSVKAALEGIDAAYYLLHSLMSGVGYDEVERHIARLFASNARDQGVKRIVYLGALQPDIAPESLSRHMRSRREVGEILLASGVPTAELRAAVIIGSGSVSFEMVRYLSERLPVMVTPSWVRTPTQPMAIRDVLYYLVAAAGLPPEVNRTFELGGPDVMSYEGMMRGFAQTAGLRKRLVLPMPVLTPRLSSRWVGLITPVPRAMAKPLVESLTMRTVCHEHDIAQYIPDPPEGLVPYERAVHLALSKIQQADVHTTWSSSSLPGAPSDPLPSDPDWAGGSMYLDERSTVVHSSPNSLWKVIEGLGGERGYYSFPLAWAARGWIDRFSGGVGLARGRRDPDRLRVGDPLDFWRVEERIPEQLLRLRGEFRMPGLAWLELRIHTEGGSRGRPVTVYTQRALFHPQGVPGHLYWRSVAPFHGIIFGSMLRNIRDSAEALDQVEPRRLAS</sequence>
<dbReference type="InterPro" id="IPR021295">
    <property type="entry name" value="DUF2867"/>
</dbReference>
<protein>
    <submittedName>
        <fullName evidence="2">Unannotated protein</fullName>
    </submittedName>
</protein>
<dbReference type="InterPro" id="IPR016040">
    <property type="entry name" value="NAD(P)-bd_dom"/>
</dbReference>
<dbReference type="Pfam" id="PF11066">
    <property type="entry name" value="DUF2867"/>
    <property type="match status" value="1"/>
</dbReference>
<proteinExistence type="predicted"/>